<proteinExistence type="inferred from homology"/>
<dbReference type="InterPro" id="IPR050703">
    <property type="entry name" value="Flavin_MAO"/>
</dbReference>
<feature type="domain" description="Amine oxidase" evidence="2">
    <location>
        <begin position="123"/>
        <end position="390"/>
    </location>
</feature>
<dbReference type="SUPFAM" id="SSF51905">
    <property type="entry name" value="FAD/NAD(P)-binding domain"/>
    <property type="match status" value="1"/>
</dbReference>
<sequence length="400" mass="45704">MYDVVIIGGGIAGLFAAYNITRFSPSTTFIILEKERKQKLGGRAGNEMFCGVEIVTGAGIGRKRKDVLLYRLLKELSIKTSEFTVEPKYSRTIQEISDIPKIMDDLKKQPKGTKPETFKALAKRVLGQEGYTNFLITSGYTDYENQDAQDVLYYYGMEDNSTKYKGFHVPWKELVSKMAEMIGTEHFRFSSNVVALSKTKSNTFQVYTGSKDYSAKKVIIATTISGIRMLLPEYPIYKEIEGQPFLRVYGKFDRQSMDIVNRFVQSTTIVPGPLQKIIPMDTEKGVYMIAYSDNNQAEFLKPHLENTALNRKFFCQLLEKSLGIPKDSLKLSTMKHYYWDIGTHYYKPLLNKFKTREEFIEKAQHPDKNIMVVGEAVSLQQGWTEGALKSVEKVVRFIQS</sequence>
<evidence type="ECO:0000256" key="1">
    <source>
        <dbReference type="ARBA" id="ARBA00005995"/>
    </source>
</evidence>
<evidence type="ECO:0000313" key="3">
    <source>
        <dbReference type="EMBL" id="QHT80458.1"/>
    </source>
</evidence>
<dbReference type="Pfam" id="PF01593">
    <property type="entry name" value="Amino_oxidase"/>
    <property type="match status" value="1"/>
</dbReference>
<dbReference type="PANTHER" id="PTHR43563:SF1">
    <property type="entry name" value="AMINE OXIDASE [FLAVIN-CONTAINING] B"/>
    <property type="match status" value="1"/>
</dbReference>
<dbReference type="EMBL" id="MN739969">
    <property type="protein sequence ID" value="QHT80458.1"/>
    <property type="molecule type" value="Genomic_DNA"/>
</dbReference>
<accession>A0A6C0HIJ3</accession>
<protein>
    <recommendedName>
        <fullName evidence="2">Amine oxidase domain-containing protein</fullName>
    </recommendedName>
</protein>
<organism evidence="3">
    <name type="scientific">viral metagenome</name>
    <dbReference type="NCBI Taxonomy" id="1070528"/>
    <lineage>
        <taxon>unclassified sequences</taxon>
        <taxon>metagenomes</taxon>
        <taxon>organismal metagenomes</taxon>
    </lineage>
</organism>
<evidence type="ECO:0000259" key="2">
    <source>
        <dbReference type="Pfam" id="PF01593"/>
    </source>
</evidence>
<dbReference type="PANTHER" id="PTHR43563">
    <property type="entry name" value="AMINE OXIDASE"/>
    <property type="match status" value="1"/>
</dbReference>
<name>A0A6C0HIJ3_9ZZZZ</name>
<dbReference type="InterPro" id="IPR002937">
    <property type="entry name" value="Amino_oxidase"/>
</dbReference>
<dbReference type="InterPro" id="IPR036188">
    <property type="entry name" value="FAD/NAD-bd_sf"/>
</dbReference>
<dbReference type="GO" id="GO:0016491">
    <property type="term" value="F:oxidoreductase activity"/>
    <property type="evidence" value="ECO:0007669"/>
    <property type="project" value="InterPro"/>
</dbReference>
<comment type="similarity">
    <text evidence="1">Belongs to the flavin monoamine oxidase family.</text>
</comment>
<dbReference type="Gene3D" id="3.50.50.60">
    <property type="entry name" value="FAD/NAD(P)-binding domain"/>
    <property type="match status" value="2"/>
</dbReference>
<dbReference type="AlphaFoldDB" id="A0A6C0HIJ3"/>
<reference evidence="3" key="1">
    <citation type="journal article" date="2020" name="Nature">
        <title>Giant virus diversity and host interactions through global metagenomics.</title>
        <authorList>
            <person name="Schulz F."/>
            <person name="Roux S."/>
            <person name="Paez-Espino D."/>
            <person name="Jungbluth S."/>
            <person name="Walsh D.A."/>
            <person name="Denef V.J."/>
            <person name="McMahon K.D."/>
            <person name="Konstantinidis K.T."/>
            <person name="Eloe-Fadrosh E.A."/>
            <person name="Kyrpides N.C."/>
            <person name="Woyke T."/>
        </authorList>
    </citation>
    <scope>NUCLEOTIDE SEQUENCE</scope>
    <source>
        <strain evidence="3">GVMAG-M-3300023184-120</strain>
    </source>
</reference>